<organism evidence="2 3">
    <name type="scientific">Catenulispora subtropica</name>
    <dbReference type="NCBI Taxonomy" id="450798"/>
    <lineage>
        <taxon>Bacteria</taxon>
        <taxon>Bacillati</taxon>
        <taxon>Actinomycetota</taxon>
        <taxon>Actinomycetes</taxon>
        <taxon>Catenulisporales</taxon>
        <taxon>Catenulisporaceae</taxon>
        <taxon>Catenulispora</taxon>
    </lineage>
</organism>
<comment type="caution">
    <text evidence="2">The sequence shown here is derived from an EMBL/GenBank/DDBJ whole genome shotgun (WGS) entry which is preliminary data.</text>
</comment>
<keyword evidence="3" id="KW-1185">Reference proteome</keyword>
<evidence type="ECO:0000313" key="3">
    <source>
        <dbReference type="Proteomes" id="UP001499854"/>
    </source>
</evidence>
<proteinExistence type="predicted"/>
<dbReference type="Proteomes" id="UP001499854">
    <property type="component" value="Unassembled WGS sequence"/>
</dbReference>
<evidence type="ECO:0000313" key="2">
    <source>
        <dbReference type="EMBL" id="GAA1960434.1"/>
    </source>
</evidence>
<reference evidence="2 3" key="1">
    <citation type="journal article" date="2019" name="Int. J. Syst. Evol. Microbiol.">
        <title>The Global Catalogue of Microorganisms (GCM) 10K type strain sequencing project: providing services to taxonomists for standard genome sequencing and annotation.</title>
        <authorList>
            <consortium name="The Broad Institute Genomics Platform"/>
            <consortium name="The Broad Institute Genome Sequencing Center for Infectious Disease"/>
            <person name="Wu L."/>
            <person name="Ma J."/>
        </authorList>
    </citation>
    <scope>NUCLEOTIDE SEQUENCE [LARGE SCALE GENOMIC DNA]</scope>
    <source>
        <strain evidence="2 3">JCM 16013</strain>
    </source>
</reference>
<dbReference type="RefSeq" id="WP_344656300.1">
    <property type="nucleotide sequence ID" value="NZ_BAAAQM010000006.1"/>
</dbReference>
<dbReference type="EMBL" id="BAAAQM010000006">
    <property type="protein sequence ID" value="GAA1960434.1"/>
    <property type="molecule type" value="Genomic_DNA"/>
</dbReference>
<name>A0ABN2QYG2_9ACTN</name>
<sequence>MTKGTDSFAFPSGGTVVELASSAECPPEIRERALRALAARARDAEDARHLMEALGLVETPPRVRPTRRRGRAVIRSVRTTGEDAEPE</sequence>
<gene>
    <name evidence="2" type="ORF">GCM10009838_16090</name>
</gene>
<accession>A0ABN2QYG2</accession>
<evidence type="ECO:0000256" key="1">
    <source>
        <dbReference type="SAM" id="MobiDB-lite"/>
    </source>
</evidence>
<protein>
    <submittedName>
        <fullName evidence="2">Uncharacterized protein</fullName>
    </submittedName>
</protein>
<feature type="region of interest" description="Disordered" evidence="1">
    <location>
        <begin position="1"/>
        <end position="23"/>
    </location>
</feature>